<evidence type="ECO:0000259" key="2">
    <source>
        <dbReference type="PROSITE" id="PS50112"/>
    </source>
</evidence>
<evidence type="ECO:0000259" key="3">
    <source>
        <dbReference type="PROSITE" id="PS50113"/>
    </source>
</evidence>
<dbReference type="NCBIfam" id="TIGR00229">
    <property type="entry name" value="sensory_box"/>
    <property type="match status" value="1"/>
</dbReference>
<dbReference type="InterPro" id="IPR013767">
    <property type="entry name" value="PAS_fold"/>
</dbReference>
<dbReference type="CDD" id="cd00130">
    <property type="entry name" value="PAS"/>
    <property type="match status" value="1"/>
</dbReference>
<comment type="caution">
    <text evidence="4">The sequence shown here is derived from an EMBL/GenBank/DDBJ whole genome shotgun (WGS) entry which is preliminary data.</text>
</comment>
<feature type="region of interest" description="Disordered" evidence="1">
    <location>
        <begin position="127"/>
        <end position="151"/>
    </location>
</feature>
<proteinExistence type="predicted"/>
<evidence type="ECO:0000313" key="4">
    <source>
        <dbReference type="EMBL" id="TCS36824.1"/>
    </source>
</evidence>
<dbReference type="PROSITE" id="PS50112">
    <property type="entry name" value="PAS"/>
    <property type="match status" value="1"/>
</dbReference>
<dbReference type="SMART" id="SM00086">
    <property type="entry name" value="PAC"/>
    <property type="match status" value="1"/>
</dbReference>
<dbReference type="InterPro" id="IPR000014">
    <property type="entry name" value="PAS"/>
</dbReference>
<dbReference type="PROSITE" id="PS50113">
    <property type="entry name" value="PAC"/>
    <property type="match status" value="1"/>
</dbReference>
<dbReference type="PANTHER" id="PTHR44757">
    <property type="entry name" value="DIGUANYLATE CYCLASE DGCP"/>
    <property type="match status" value="1"/>
</dbReference>
<dbReference type="RefSeq" id="WP_132258555.1">
    <property type="nucleotide sequence ID" value="NZ_SLZQ01000005.1"/>
</dbReference>
<gene>
    <name evidence="4" type="ORF">EDC30_10543</name>
</gene>
<dbReference type="GO" id="GO:0006355">
    <property type="term" value="P:regulation of DNA-templated transcription"/>
    <property type="evidence" value="ECO:0007669"/>
    <property type="project" value="InterPro"/>
</dbReference>
<evidence type="ECO:0000313" key="5">
    <source>
        <dbReference type="Proteomes" id="UP000295382"/>
    </source>
</evidence>
<feature type="domain" description="PAS" evidence="2">
    <location>
        <begin position="10"/>
        <end position="80"/>
    </location>
</feature>
<dbReference type="InterPro" id="IPR000700">
    <property type="entry name" value="PAS-assoc_C"/>
</dbReference>
<accession>A0A4R3HVM6</accession>
<protein>
    <submittedName>
        <fullName evidence="4">PAS domain S-box-containing protein</fullName>
    </submittedName>
</protein>
<dbReference type="OrthoDB" id="3687827at2"/>
<dbReference type="SUPFAM" id="SSF55785">
    <property type="entry name" value="PYP-like sensor domain (PAS domain)"/>
    <property type="match status" value="1"/>
</dbReference>
<dbReference type="InterPro" id="IPR035965">
    <property type="entry name" value="PAS-like_dom_sf"/>
</dbReference>
<evidence type="ECO:0000256" key="1">
    <source>
        <dbReference type="SAM" id="MobiDB-lite"/>
    </source>
</evidence>
<dbReference type="InterPro" id="IPR001610">
    <property type="entry name" value="PAC"/>
</dbReference>
<dbReference type="Pfam" id="PF00989">
    <property type="entry name" value="PAS"/>
    <property type="match status" value="1"/>
</dbReference>
<organism evidence="4 5">
    <name type="scientific">Paucimonas lemoignei</name>
    <name type="common">Pseudomonas lemoignei</name>
    <dbReference type="NCBI Taxonomy" id="29443"/>
    <lineage>
        <taxon>Bacteria</taxon>
        <taxon>Pseudomonadati</taxon>
        <taxon>Pseudomonadota</taxon>
        <taxon>Betaproteobacteria</taxon>
        <taxon>Burkholderiales</taxon>
        <taxon>Burkholderiaceae</taxon>
        <taxon>Paucimonas</taxon>
    </lineage>
</organism>
<dbReference type="SMART" id="SM00091">
    <property type="entry name" value="PAS"/>
    <property type="match status" value="1"/>
</dbReference>
<dbReference type="InterPro" id="IPR052155">
    <property type="entry name" value="Biofilm_reg_signaling"/>
</dbReference>
<sequence>MDKKPDGAASATIHEDLLDCMPEAVIFADARGMIRMWNPGATALFGFGADEALGLSLDLIIPENLRKAHWDGYNQAIERGATAHCGQSRITRALHKDGTPRYVDMSFAVVKNPAGETTGAMAVARDATQRNQEEKQLRKQLAALTARQEPE</sequence>
<feature type="domain" description="PAC" evidence="3">
    <location>
        <begin position="84"/>
        <end position="139"/>
    </location>
</feature>
<reference evidence="4 5" key="1">
    <citation type="submission" date="2019-03" db="EMBL/GenBank/DDBJ databases">
        <title>Genomic Encyclopedia of Type Strains, Phase IV (KMG-IV): sequencing the most valuable type-strain genomes for metagenomic binning, comparative biology and taxonomic classification.</title>
        <authorList>
            <person name="Goeker M."/>
        </authorList>
    </citation>
    <scope>NUCLEOTIDE SEQUENCE [LARGE SCALE GENOMIC DNA]</scope>
    <source>
        <strain evidence="4 5">DSM 7445</strain>
    </source>
</reference>
<dbReference type="PANTHER" id="PTHR44757:SF2">
    <property type="entry name" value="BIOFILM ARCHITECTURE MAINTENANCE PROTEIN MBAA"/>
    <property type="match status" value="1"/>
</dbReference>
<dbReference type="Gene3D" id="3.30.450.20">
    <property type="entry name" value="PAS domain"/>
    <property type="match status" value="1"/>
</dbReference>
<dbReference type="Proteomes" id="UP000295382">
    <property type="component" value="Unassembled WGS sequence"/>
</dbReference>
<name>A0A4R3HVM6_PAULE</name>
<dbReference type="EMBL" id="SLZQ01000005">
    <property type="protein sequence ID" value="TCS36824.1"/>
    <property type="molecule type" value="Genomic_DNA"/>
</dbReference>
<dbReference type="AlphaFoldDB" id="A0A4R3HVM6"/>
<keyword evidence="5" id="KW-1185">Reference proteome</keyword>
<feature type="compositionally biased region" description="Basic and acidic residues" evidence="1">
    <location>
        <begin position="127"/>
        <end position="137"/>
    </location>
</feature>